<reference evidence="4" key="1">
    <citation type="journal article" date="2019" name="Int. J. Syst. Evol. Microbiol.">
        <title>The Global Catalogue of Microorganisms (GCM) 10K type strain sequencing project: providing services to taxonomists for standard genome sequencing and annotation.</title>
        <authorList>
            <consortium name="The Broad Institute Genomics Platform"/>
            <consortium name="The Broad Institute Genome Sequencing Center for Infectious Disease"/>
            <person name="Wu L."/>
            <person name="Ma J."/>
        </authorList>
    </citation>
    <scope>NUCLEOTIDE SEQUENCE [LARGE SCALE GENOMIC DNA]</scope>
    <source>
        <strain evidence="4">JCM 30346</strain>
    </source>
</reference>
<dbReference type="SUPFAM" id="SSF50494">
    <property type="entry name" value="Trypsin-like serine proteases"/>
    <property type="match status" value="1"/>
</dbReference>
<dbReference type="InterPro" id="IPR009003">
    <property type="entry name" value="Peptidase_S1_PA"/>
</dbReference>
<evidence type="ECO:0000313" key="4">
    <source>
        <dbReference type="Proteomes" id="UP001596137"/>
    </source>
</evidence>
<proteinExistence type="predicted"/>
<dbReference type="InterPro" id="IPR043504">
    <property type="entry name" value="Peptidase_S1_PA_chymotrypsin"/>
</dbReference>
<dbReference type="Gene3D" id="2.40.10.10">
    <property type="entry name" value="Trypsin-like serine proteases"/>
    <property type="match status" value="2"/>
</dbReference>
<feature type="region of interest" description="Disordered" evidence="1">
    <location>
        <begin position="154"/>
        <end position="190"/>
    </location>
</feature>
<evidence type="ECO:0000256" key="2">
    <source>
        <dbReference type="SAM" id="SignalP"/>
    </source>
</evidence>
<dbReference type="RefSeq" id="WP_380755525.1">
    <property type="nucleotide sequence ID" value="NZ_JBHSRF010000029.1"/>
</dbReference>
<keyword evidence="2" id="KW-0732">Signal</keyword>
<dbReference type="CDD" id="cd21112">
    <property type="entry name" value="alphaLP-like"/>
    <property type="match status" value="1"/>
</dbReference>
<comment type="caution">
    <text evidence="3">The sequence shown here is derived from an EMBL/GenBank/DDBJ whole genome shotgun (WGS) entry which is preliminary data.</text>
</comment>
<sequence>MQRKVRLRLTVLSAACALVPFLSIGAATAGAAGDPDLTRQAGSVPGDKTPAGDGTGPRGPVPAGFTGWDALFSEQTRLNGVADRVLAVAENAEGYGGVVVDPEYHEVRLYWRGPVPRAVQDAVDEGRQAAPVSVLPAAFSQSQLLQEAERWAESGQVTGAAPRPDGSGVRLSVAGENTGPDELQRPSGATAPVTLGRGELYEPSYSRQDDVPSYYAGGRTWNKQTGSGCTAGFAVWDKYDNRGFLTAAHCGNVWNEFYDGGGFGSASNYMGPMTWRISNRDAAIVEADATADVFDGGSASSTSNRVVALWKAHVGNFVCNSGSSLGENCLIKVTETGWSGTYSNGQYVKHMVRAKSVVGECAVAKGDSGGPIFSYTNWFNDVAAQGITSAQSNPVYCGGLNGGRVIIFSRAWDVVLAFGAYVMVH</sequence>
<keyword evidence="4" id="KW-1185">Reference proteome</keyword>
<feature type="signal peptide" evidence="2">
    <location>
        <begin position="1"/>
        <end position="31"/>
    </location>
</feature>
<feature type="chain" id="PRO_5045378457" evidence="2">
    <location>
        <begin position="32"/>
        <end position="425"/>
    </location>
</feature>
<dbReference type="EMBL" id="JBHSRF010000029">
    <property type="protein sequence ID" value="MFC6083505.1"/>
    <property type="molecule type" value="Genomic_DNA"/>
</dbReference>
<dbReference type="Proteomes" id="UP001596137">
    <property type="component" value="Unassembled WGS sequence"/>
</dbReference>
<feature type="region of interest" description="Disordered" evidence="1">
    <location>
        <begin position="32"/>
        <end position="64"/>
    </location>
</feature>
<organism evidence="3 4">
    <name type="scientific">Sphaerisporangium aureirubrum</name>
    <dbReference type="NCBI Taxonomy" id="1544736"/>
    <lineage>
        <taxon>Bacteria</taxon>
        <taxon>Bacillati</taxon>
        <taxon>Actinomycetota</taxon>
        <taxon>Actinomycetes</taxon>
        <taxon>Streptosporangiales</taxon>
        <taxon>Streptosporangiaceae</taxon>
        <taxon>Sphaerisporangium</taxon>
    </lineage>
</organism>
<evidence type="ECO:0000313" key="3">
    <source>
        <dbReference type="EMBL" id="MFC6083505.1"/>
    </source>
</evidence>
<protein>
    <submittedName>
        <fullName evidence="3">S1 family peptidase</fullName>
    </submittedName>
</protein>
<name>A0ABW1NK19_9ACTN</name>
<accession>A0ABW1NK19</accession>
<evidence type="ECO:0000256" key="1">
    <source>
        <dbReference type="SAM" id="MobiDB-lite"/>
    </source>
</evidence>
<gene>
    <name evidence="3" type="ORF">ACFP1K_20195</name>
</gene>